<feature type="domain" description="RING-CH-type" evidence="4">
    <location>
        <begin position="33"/>
        <end position="104"/>
    </location>
</feature>
<dbReference type="OrthoDB" id="20872at2759"/>
<reference evidence="5" key="1">
    <citation type="submission" date="2021-11" db="EMBL/GenBank/DDBJ databases">
        <authorList>
            <consortium name="Genoscope - CEA"/>
            <person name="William W."/>
        </authorList>
    </citation>
    <scope>NUCLEOTIDE SEQUENCE</scope>
</reference>
<evidence type="ECO:0000256" key="2">
    <source>
        <dbReference type="ARBA" id="ARBA00022771"/>
    </source>
</evidence>
<comment type="caution">
    <text evidence="5">The sequence shown here is derived from an EMBL/GenBank/DDBJ whole genome shotgun (WGS) entry which is preliminary data.</text>
</comment>
<evidence type="ECO:0000256" key="3">
    <source>
        <dbReference type="ARBA" id="ARBA00022833"/>
    </source>
</evidence>
<dbReference type="InterPro" id="IPR011990">
    <property type="entry name" value="TPR-like_helical_dom_sf"/>
</dbReference>
<evidence type="ECO:0000313" key="5">
    <source>
        <dbReference type="EMBL" id="CAH0372091.1"/>
    </source>
</evidence>
<evidence type="ECO:0000256" key="1">
    <source>
        <dbReference type="ARBA" id="ARBA00022723"/>
    </source>
</evidence>
<dbReference type="SUPFAM" id="SSF48452">
    <property type="entry name" value="TPR-like"/>
    <property type="match status" value="1"/>
</dbReference>
<dbReference type="Gene3D" id="1.25.40.10">
    <property type="entry name" value="Tetratricopeptide repeat domain"/>
    <property type="match status" value="1"/>
</dbReference>
<keyword evidence="6" id="KW-1185">Reference proteome</keyword>
<evidence type="ECO:0000313" key="6">
    <source>
        <dbReference type="Proteomes" id="UP000789595"/>
    </source>
</evidence>
<dbReference type="PANTHER" id="PTHR46082">
    <property type="entry name" value="ATP/GTP-BINDING PROTEIN-RELATED"/>
    <property type="match status" value="1"/>
</dbReference>
<keyword evidence="3" id="KW-0862">Zinc</keyword>
<gene>
    <name evidence="5" type="ORF">PECAL_3P20660</name>
</gene>
<dbReference type="InterPro" id="IPR013083">
    <property type="entry name" value="Znf_RING/FYVE/PHD"/>
</dbReference>
<dbReference type="Gene3D" id="3.30.40.10">
    <property type="entry name" value="Zinc/RING finger domain, C3HC4 (zinc finger)"/>
    <property type="match status" value="1"/>
</dbReference>
<accession>A0A8J2SPZ8</accession>
<dbReference type="EMBL" id="CAKKNE010000003">
    <property type="protein sequence ID" value="CAH0372091.1"/>
    <property type="molecule type" value="Genomic_DNA"/>
</dbReference>
<dbReference type="Pfam" id="PF13374">
    <property type="entry name" value="TPR_10"/>
    <property type="match status" value="1"/>
</dbReference>
<dbReference type="Pfam" id="PF12906">
    <property type="entry name" value="RINGv"/>
    <property type="match status" value="1"/>
</dbReference>
<organism evidence="5 6">
    <name type="scientific">Pelagomonas calceolata</name>
    <dbReference type="NCBI Taxonomy" id="35677"/>
    <lineage>
        <taxon>Eukaryota</taxon>
        <taxon>Sar</taxon>
        <taxon>Stramenopiles</taxon>
        <taxon>Ochrophyta</taxon>
        <taxon>Pelagophyceae</taxon>
        <taxon>Pelagomonadales</taxon>
        <taxon>Pelagomonadaceae</taxon>
        <taxon>Pelagomonas</taxon>
    </lineage>
</organism>
<dbReference type="SMART" id="SM00744">
    <property type="entry name" value="RINGv"/>
    <property type="match status" value="1"/>
</dbReference>
<dbReference type="SUPFAM" id="SSF57850">
    <property type="entry name" value="RING/U-box"/>
    <property type="match status" value="1"/>
</dbReference>
<name>A0A8J2SPZ8_9STRA</name>
<protein>
    <recommendedName>
        <fullName evidence="4">RING-CH-type domain-containing protein</fullName>
    </recommendedName>
</protein>
<dbReference type="Proteomes" id="UP000789595">
    <property type="component" value="Unassembled WGS sequence"/>
</dbReference>
<dbReference type="AlphaFoldDB" id="A0A8J2SPZ8"/>
<dbReference type="InterPro" id="IPR011016">
    <property type="entry name" value="Znf_RING-CH"/>
</dbReference>
<dbReference type="PANTHER" id="PTHR46082:SF6">
    <property type="entry name" value="AAA+ ATPASE DOMAIN-CONTAINING PROTEIN-RELATED"/>
    <property type="match status" value="1"/>
</dbReference>
<evidence type="ECO:0000259" key="4">
    <source>
        <dbReference type="PROSITE" id="PS51292"/>
    </source>
</evidence>
<dbReference type="GO" id="GO:0008270">
    <property type="term" value="F:zinc ion binding"/>
    <property type="evidence" value="ECO:0007669"/>
    <property type="project" value="UniProtKB-KW"/>
</dbReference>
<keyword evidence="1" id="KW-0479">Metal-binding</keyword>
<proteinExistence type="predicted"/>
<keyword evidence="2" id="KW-0863">Zinc-finger</keyword>
<dbReference type="PROSITE" id="PS51292">
    <property type="entry name" value="ZF_RING_CH"/>
    <property type="match status" value="1"/>
</dbReference>
<dbReference type="InterPro" id="IPR053137">
    <property type="entry name" value="NLR-like"/>
</dbReference>
<sequence length="318" mass="35049">MAELVAAVPSLLAADQADQHYADAVRTAVAACAEDTAGQTCYICYGEGDEDEGLVRGCSCRGENGFAHVSCLARQAQVAVERRSGPRFLRWYICGLCEQRYHGVARCALGWACWKTYVGRPEADETRKMAMTQLGNGLSSAGNNEDALSVKEAQLAMMRRLGAPEDQMLMVQSNLANSYQVLGRLEEALQLERDVYSGYLRLKGERDEETLIAANNHANLLILKHFEEAKALIRNTIPVARRVLGEGHRLTLKMKKIYAEVSYKNPDATLDDLREAVMTLEDAEPRAQRVFGSAHPLVEGIGISLRTARETLAARETS</sequence>